<dbReference type="EMBL" id="JBHSDJ010000086">
    <property type="protein sequence ID" value="MFC4247660.1"/>
    <property type="molecule type" value="Genomic_DNA"/>
</dbReference>
<dbReference type="Pfam" id="PF25943">
    <property type="entry name" value="DUF7983"/>
    <property type="match status" value="1"/>
</dbReference>
<dbReference type="InterPro" id="IPR058289">
    <property type="entry name" value="DUF7983"/>
</dbReference>
<organism evidence="2 3">
    <name type="scientific">Natribaculum luteum</name>
    <dbReference type="NCBI Taxonomy" id="1586232"/>
    <lineage>
        <taxon>Archaea</taxon>
        <taxon>Methanobacteriati</taxon>
        <taxon>Methanobacteriota</taxon>
        <taxon>Stenosarchaea group</taxon>
        <taxon>Halobacteria</taxon>
        <taxon>Halobacteriales</taxon>
        <taxon>Natrialbaceae</taxon>
        <taxon>Natribaculum</taxon>
    </lineage>
</organism>
<feature type="coiled-coil region" evidence="1">
    <location>
        <begin position="161"/>
        <end position="188"/>
    </location>
</feature>
<proteinExistence type="predicted"/>
<dbReference type="RefSeq" id="WP_246972044.1">
    <property type="nucleotide sequence ID" value="NZ_CP095397.1"/>
</dbReference>
<evidence type="ECO:0008006" key="4">
    <source>
        <dbReference type="Google" id="ProtNLM"/>
    </source>
</evidence>
<evidence type="ECO:0000313" key="2">
    <source>
        <dbReference type="EMBL" id="MFC4247660.1"/>
    </source>
</evidence>
<sequence length="327" mass="37392">MPFSVSWHTLLDEAEELPSDATLITPLSHKRFRITDTQEHRVIIECQESSDSRPLQREQFETLYRRIQERNSRFELDRIPADAEPYAAVLTLHPRFEIDEEAGVIIETEEPSATHVVDDEESRTEDRAEPDAGVYSDAFLLIDALERHDSTNLTELDTNALVNLYTLLSDVQREANDLRQDIADILLNRIHHDRPVHAQFGSVQRTARRSKSLRDEEEVLAALEDAGIDRERVLGVDPDKVDDALDVTELRESDVYEITETEYVRKAEVDEEVKETRLQGLKDRLAASESEEATELRAEIEDLEARIEDLTGFDTGTEYYTQSGADP</sequence>
<keyword evidence="1" id="KW-0175">Coiled coil</keyword>
<accession>A0ABD5P050</accession>
<comment type="caution">
    <text evidence="2">The sequence shown here is derived from an EMBL/GenBank/DDBJ whole genome shotgun (WGS) entry which is preliminary data.</text>
</comment>
<reference evidence="2 3" key="1">
    <citation type="journal article" date="2014" name="Int. J. Syst. Evol. Microbiol.">
        <title>Complete genome sequence of Corynebacterium casei LMG S-19264T (=DSM 44701T), isolated from a smear-ripened cheese.</title>
        <authorList>
            <consortium name="US DOE Joint Genome Institute (JGI-PGF)"/>
            <person name="Walter F."/>
            <person name="Albersmeier A."/>
            <person name="Kalinowski J."/>
            <person name="Ruckert C."/>
        </authorList>
    </citation>
    <scope>NUCLEOTIDE SEQUENCE [LARGE SCALE GENOMIC DNA]</scope>
    <source>
        <strain evidence="2 3">IBRC-M 10912</strain>
    </source>
</reference>
<protein>
    <recommendedName>
        <fullName evidence="4">DUF2800 domain-containing protein</fullName>
    </recommendedName>
</protein>
<dbReference type="GeneID" id="71852773"/>
<feature type="coiled-coil region" evidence="1">
    <location>
        <begin position="286"/>
        <end position="313"/>
    </location>
</feature>
<name>A0ABD5P050_9EURY</name>
<evidence type="ECO:0000256" key="1">
    <source>
        <dbReference type="SAM" id="Coils"/>
    </source>
</evidence>
<evidence type="ECO:0000313" key="3">
    <source>
        <dbReference type="Proteomes" id="UP001595821"/>
    </source>
</evidence>
<dbReference type="AlphaFoldDB" id="A0ABD5P050"/>
<dbReference type="Proteomes" id="UP001595821">
    <property type="component" value="Unassembled WGS sequence"/>
</dbReference>
<gene>
    <name evidence="2" type="ORF">ACFOZ7_11870</name>
</gene>